<dbReference type="Proteomes" id="UP000596387">
    <property type="component" value="Chromosome"/>
</dbReference>
<protein>
    <recommendedName>
        <fullName evidence="6">tRNA(Ile)-lysidine synthase</fullName>
        <ecNumber evidence="6">6.3.4.19</ecNumber>
    </recommendedName>
    <alternativeName>
        <fullName evidence="6">tRNA(Ile)-2-lysyl-cytidine synthase</fullName>
    </alternativeName>
    <alternativeName>
        <fullName evidence="6">tRNA(Ile)-lysidine synthetase</fullName>
    </alternativeName>
</protein>
<dbReference type="EMBL" id="CP047166">
    <property type="protein sequence ID" value="QRF67550.1"/>
    <property type="molecule type" value="Genomic_DNA"/>
</dbReference>
<dbReference type="Pfam" id="PF01171">
    <property type="entry name" value="ATP_bind_3"/>
    <property type="match status" value="1"/>
</dbReference>
<keyword evidence="9" id="KW-1185">Reference proteome</keyword>
<dbReference type="PANTHER" id="PTHR43033">
    <property type="entry name" value="TRNA(ILE)-LYSIDINE SYNTHASE-RELATED"/>
    <property type="match status" value="1"/>
</dbReference>
<comment type="similarity">
    <text evidence="6">Belongs to the tRNA(Ile)-lysidine synthase family.</text>
</comment>
<dbReference type="InterPro" id="IPR012094">
    <property type="entry name" value="tRNA_Ile_lys_synt"/>
</dbReference>
<keyword evidence="1 6" id="KW-0436">Ligase</keyword>
<accession>A0ABX7FAH5</accession>
<proteinExistence type="inferred from homology"/>
<keyword evidence="6" id="KW-0963">Cytoplasm</keyword>
<keyword evidence="3 6" id="KW-0547">Nucleotide-binding</keyword>
<dbReference type="InterPro" id="IPR014729">
    <property type="entry name" value="Rossmann-like_a/b/a_fold"/>
</dbReference>
<evidence type="ECO:0000256" key="5">
    <source>
        <dbReference type="ARBA" id="ARBA00048539"/>
    </source>
</evidence>
<evidence type="ECO:0000313" key="8">
    <source>
        <dbReference type="EMBL" id="QRF67550.1"/>
    </source>
</evidence>
<keyword evidence="4 6" id="KW-0067">ATP-binding</keyword>
<dbReference type="EC" id="6.3.4.19" evidence="6"/>
<dbReference type="CDD" id="cd01992">
    <property type="entry name" value="TilS_N"/>
    <property type="match status" value="1"/>
</dbReference>
<evidence type="ECO:0000256" key="6">
    <source>
        <dbReference type="HAMAP-Rule" id="MF_01161"/>
    </source>
</evidence>
<dbReference type="HAMAP" id="MF_01161">
    <property type="entry name" value="tRNA_Ile_lys_synt"/>
    <property type="match status" value="1"/>
</dbReference>
<evidence type="ECO:0000256" key="3">
    <source>
        <dbReference type="ARBA" id="ARBA00022741"/>
    </source>
</evidence>
<dbReference type="Gene3D" id="3.40.50.620">
    <property type="entry name" value="HUPs"/>
    <property type="match status" value="1"/>
</dbReference>
<reference evidence="8 9" key="1">
    <citation type="submission" date="2019-12" db="EMBL/GenBank/DDBJ databases">
        <title>Complete Genome Sequence of a Quorum-Sensing Bacterium,Rhodobacteraceae bacterium C31, Isolated from a marine microalgae symbiotic bacteria.</title>
        <authorList>
            <person name="Zhang Y."/>
        </authorList>
    </citation>
    <scope>NUCLEOTIDE SEQUENCE [LARGE SCALE GENOMIC DNA]</scope>
    <source>
        <strain evidence="8 9">C31</strain>
    </source>
</reference>
<evidence type="ECO:0000313" key="9">
    <source>
        <dbReference type="Proteomes" id="UP000596387"/>
    </source>
</evidence>
<evidence type="ECO:0000256" key="1">
    <source>
        <dbReference type="ARBA" id="ARBA00022598"/>
    </source>
</evidence>
<evidence type="ECO:0000259" key="7">
    <source>
        <dbReference type="Pfam" id="PF01171"/>
    </source>
</evidence>
<feature type="domain" description="tRNA(Ile)-lysidine/2-thiocytidine synthase N-terminal" evidence="7">
    <location>
        <begin position="48"/>
        <end position="237"/>
    </location>
</feature>
<comment type="catalytic activity">
    <reaction evidence="5 6">
        <text>cytidine(34) in tRNA(Ile2) + L-lysine + ATP = lysidine(34) in tRNA(Ile2) + AMP + diphosphate + H(+)</text>
        <dbReference type="Rhea" id="RHEA:43744"/>
        <dbReference type="Rhea" id="RHEA-COMP:10625"/>
        <dbReference type="Rhea" id="RHEA-COMP:10670"/>
        <dbReference type="ChEBI" id="CHEBI:15378"/>
        <dbReference type="ChEBI" id="CHEBI:30616"/>
        <dbReference type="ChEBI" id="CHEBI:32551"/>
        <dbReference type="ChEBI" id="CHEBI:33019"/>
        <dbReference type="ChEBI" id="CHEBI:82748"/>
        <dbReference type="ChEBI" id="CHEBI:83665"/>
        <dbReference type="ChEBI" id="CHEBI:456215"/>
        <dbReference type="EC" id="6.3.4.19"/>
    </reaction>
</comment>
<dbReference type="SUPFAM" id="SSF52402">
    <property type="entry name" value="Adenine nucleotide alpha hydrolases-like"/>
    <property type="match status" value="1"/>
</dbReference>
<evidence type="ECO:0000256" key="2">
    <source>
        <dbReference type="ARBA" id="ARBA00022694"/>
    </source>
</evidence>
<dbReference type="PANTHER" id="PTHR43033:SF1">
    <property type="entry name" value="TRNA(ILE)-LYSIDINE SYNTHASE-RELATED"/>
    <property type="match status" value="1"/>
</dbReference>
<comment type="domain">
    <text evidence="6">The N-terminal region contains the highly conserved SGGXDS motif, predicted to be a P-loop motif involved in ATP binding.</text>
</comment>
<dbReference type="GO" id="GO:0032267">
    <property type="term" value="F:tRNA(Ile)-lysidine synthase activity"/>
    <property type="evidence" value="ECO:0007669"/>
    <property type="project" value="UniProtKB-EC"/>
</dbReference>
<sequence>MGALPPGAARLPPRVFLQRRSRGRRVSLQRRFAEEMGALLGPDFPEEVALAVSGGADSMAMLALAHEWARVWGVRLRVVTVDHGLRAESAAEARMVAAECALLGHEHAVLRWSWEGRGNKMDAARRGRLALIDAWRGAVRHVLLAHSRDDVAESFLMRLARGAGGDGLAAMAPLRALLLQPSVPAEPGGAAAGMVLVRPCLGMSRAELRHHATVLKVPFVDDPSNADPRFDRARMRRLLALLEAEGLDRAALAGAAERLRADRDVLQADVLRAWEAGGEEHPGWLSLAPDWAAGVALATQRRLLARMLRWVAGRDYAPRAAPLDALLDRVLSGGGGTLHGCEVAHLGGRVAVFREHGAICGLGAVGGLWDGRWQAPEAGGALRALGDAGWQALDPAERGPVPHRIARVLPVVWRDGRPDPAAGLRWIAPRFTQFLMTH</sequence>
<gene>
    <name evidence="6 8" type="primary">tilS</name>
    <name evidence="8" type="ORF">GQA70_15265</name>
</gene>
<name>A0ABX7FAH5_9RHOB</name>
<feature type="binding site" evidence="6">
    <location>
        <begin position="53"/>
        <end position="58"/>
    </location>
    <ligand>
        <name>ATP</name>
        <dbReference type="ChEBI" id="CHEBI:30616"/>
    </ligand>
</feature>
<comment type="function">
    <text evidence="6">Ligates lysine onto the cytidine present at position 34 of the AUA codon-specific tRNA(Ile) that contains the anticodon CAU, in an ATP-dependent manner. Cytidine is converted to lysidine, thus changing the amino acid specificity of the tRNA from methionine to isoleucine.</text>
</comment>
<evidence type="ECO:0000256" key="4">
    <source>
        <dbReference type="ARBA" id="ARBA00022840"/>
    </source>
</evidence>
<keyword evidence="2 6" id="KW-0819">tRNA processing</keyword>
<organism evidence="8 9">
    <name type="scientific">Ponticoccus alexandrii</name>
    <dbReference type="NCBI Taxonomy" id="1943633"/>
    <lineage>
        <taxon>Bacteria</taxon>
        <taxon>Pseudomonadati</taxon>
        <taxon>Pseudomonadota</taxon>
        <taxon>Alphaproteobacteria</taxon>
        <taxon>Rhodobacterales</taxon>
        <taxon>Roseobacteraceae</taxon>
        <taxon>Ponticoccus</taxon>
    </lineage>
</organism>
<dbReference type="NCBIfam" id="TIGR02432">
    <property type="entry name" value="lysidine_TilS_N"/>
    <property type="match status" value="1"/>
</dbReference>
<dbReference type="InterPro" id="IPR012795">
    <property type="entry name" value="tRNA_Ile_lys_synt_N"/>
</dbReference>
<dbReference type="InterPro" id="IPR011063">
    <property type="entry name" value="TilS/TtcA_N"/>
</dbReference>
<comment type="subcellular location">
    <subcellularLocation>
        <location evidence="6">Cytoplasm</location>
    </subcellularLocation>
</comment>